<reference evidence="9 12" key="3">
    <citation type="submission" date="2018-08" db="EMBL/GenBank/DDBJ databases">
        <title>Complete genome of the Arcobacter marinus type strain JCM 15502.</title>
        <authorList>
            <person name="Miller W.G."/>
            <person name="Yee E."/>
            <person name="Huynh S."/>
            <person name="Parker C.T."/>
        </authorList>
    </citation>
    <scope>NUCLEOTIDE SEQUENCE [LARGE SCALE GENOMIC DNA]</scope>
    <source>
        <strain evidence="9 12">JCM 15502</strain>
    </source>
</reference>
<evidence type="ECO:0000313" key="10">
    <source>
        <dbReference type="EMBL" id="PHO15649.1"/>
    </source>
</evidence>
<evidence type="ECO:0000256" key="7">
    <source>
        <dbReference type="RuleBase" id="RU003792"/>
    </source>
</evidence>
<dbReference type="PANTHER" id="PTHR11142:SF0">
    <property type="entry name" value="TRNA PSEUDOURIDINE SYNTHASE-LIKE 1"/>
    <property type="match status" value="1"/>
</dbReference>
<comment type="function">
    <text evidence="4">Formation of pseudouridine at positions 38, 39 and 40 in the anticodon stem and loop of transfer RNAs.</text>
</comment>
<dbReference type="Pfam" id="PF01416">
    <property type="entry name" value="PseudoU_synth_1"/>
    <property type="match status" value="1"/>
</dbReference>
<dbReference type="GO" id="GO:0003723">
    <property type="term" value="F:RNA binding"/>
    <property type="evidence" value="ECO:0007669"/>
    <property type="project" value="InterPro"/>
</dbReference>
<comment type="caution">
    <text evidence="4">Lacks conserved residue(s) required for the propagation of feature annotation.</text>
</comment>
<keyword evidence="11" id="KW-1185">Reference proteome</keyword>
<dbReference type="InterPro" id="IPR020103">
    <property type="entry name" value="PsdUridine_synth_cat_dom_sf"/>
</dbReference>
<dbReference type="InterPro" id="IPR020095">
    <property type="entry name" value="PsdUridine_synth_TruA_C"/>
</dbReference>
<reference evidence="11" key="1">
    <citation type="submission" date="2017-09" db="EMBL/GenBank/DDBJ databases">
        <title>Arcobacter canalis sp. nov., a new species isolated from a water canal contaminated with urban sewage.</title>
        <authorList>
            <person name="Perez-Cataluna A."/>
            <person name="Salas-Masso N."/>
            <person name="Figueras M.J."/>
        </authorList>
    </citation>
    <scope>NUCLEOTIDE SEQUENCE [LARGE SCALE GENOMIC DNA]</scope>
    <source>
        <strain evidence="11">CECT 7727</strain>
    </source>
</reference>
<dbReference type="GO" id="GO:0160147">
    <property type="term" value="F:tRNA pseudouridine(38-40) synthase activity"/>
    <property type="evidence" value="ECO:0007669"/>
    <property type="project" value="UniProtKB-EC"/>
</dbReference>
<feature type="domain" description="Pseudouridine synthase I TruA alpha/beta" evidence="8">
    <location>
        <begin position="140"/>
        <end position="240"/>
    </location>
</feature>
<dbReference type="Proteomes" id="UP000224740">
    <property type="component" value="Unassembled WGS sequence"/>
</dbReference>
<feature type="active site" description="Nucleophile" evidence="4 5">
    <location>
        <position position="50"/>
    </location>
</feature>
<evidence type="ECO:0000313" key="9">
    <source>
        <dbReference type="EMBL" id="AXX88335.1"/>
    </source>
</evidence>
<dbReference type="SUPFAM" id="SSF55120">
    <property type="entry name" value="Pseudouridine synthase"/>
    <property type="match status" value="1"/>
</dbReference>
<keyword evidence="3 4" id="KW-0413">Isomerase</keyword>
<dbReference type="InterPro" id="IPR020094">
    <property type="entry name" value="TruA/RsuA/RluB/E/F_N"/>
</dbReference>
<dbReference type="EMBL" id="CP032101">
    <property type="protein sequence ID" value="AXX88335.1"/>
    <property type="molecule type" value="Genomic_DNA"/>
</dbReference>
<evidence type="ECO:0000259" key="8">
    <source>
        <dbReference type="Pfam" id="PF01416"/>
    </source>
</evidence>
<protein>
    <recommendedName>
        <fullName evidence="4">tRNA pseudouridine synthase A</fullName>
        <ecNumber evidence="4">5.4.99.12</ecNumber>
    </recommendedName>
    <alternativeName>
        <fullName evidence="4">tRNA pseudouridine(38-40) synthase</fullName>
    </alternativeName>
    <alternativeName>
        <fullName evidence="4">tRNA pseudouridylate synthase I</fullName>
    </alternativeName>
    <alternativeName>
        <fullName evidence="4">tRNA-uridine isomerase I</fullName>
    </alternativeName>
</protein>
<gene>
    <name evidence="4 9" type="primary">truA</name>
    <name evidence="9" type="ORF">AMRN_2637</name>
    <name evidence="10" type="ORF">CPH92_05695</name>
</gene>
<dbReference type="RefSeq" id="WP_099310776.1">
    <property type="nucleotide sequence ID" value="NZ_CP032101.1"/>
</dbReference>
<dbReference type="KEGG" id="amar:AMRN_2637"/>
<dbReference type="EMBL" id="NXAO01000023">
    <property type="protein sequence ID" value="PHO15649.1"/>
    <property type="molecule type" value="Genomic_DNA"/>
</dbReference>
<accession>A0A347TP07</accession>
<dbReference type="Gene3D" id="3.30.70.580">
    <property type="entry name" value="Pseudouridine synthase I, catalytic domain, N-terminal subdomain"/>
    <property type="match status" value="1"/>
</dbReference>
<reference evidence="10" key="2">
    <citation type="submission" date="2017-09" db="EMBL/GenBank/DDBJ databases">
        <authorList>
            <person name="Perez-Cataluna A."/>
            <person name="Figueras M.J."/>
            <person name="Salas-Masso N."/>
        </authorList>
    </citation>
    <scope>NUCLEOTIDE SEQUENCE</scope>
    <source>
        <strain evidence="10">CECT 7727</strain>
    </source>
</reference>
<sequence>MNTKFTISYDGTLYQGSQIQPNGKSVENKLQEAFLSLNIKTKIILSGRTDKNVHATGQVFNCILPSYWEDLKRLKDILNRHLPLSIRVNKISFVSDEFHSRFHAKKRVYRYLITPKPLTAFNSKYILHVPNIDEQKIKEAIKLYIGVHDFEYFHKKGSDKEKFIKEIFDTCFYKYKDIYVFKFIANSYLRSQIRLMVGFLIKINEGKLTKEDLLLQLNKQKHIYKTPASPYGLYLAKVFY</sequence>
<comment type="subunit">
    <text evidence="4">Homodimer.</text>
</comment>
<evidence type="ECO:0000256" key="5">
    <source>
        <dbReference type="PIRSR" id="PIRSR001430-1"/>
    </source>
</evidence>
<evidence type="ECO:0000313" key="12">
    <source>
        <dbReference type="Proteomes" id="UP000264693"/>
    </source>
</evidence>
<evidence type="ECO:0000256" key="2">
    <source>
        <dbReference type="ARBA" id="ARBA00022694"/>
    </source>
</evidence>
<dbReference type="InterPro" id="IPR020097">
    <property type="entry name" value="PsdUridine_synth_TruA_a/b_dom"/>
</dbReference>
<comment type="similarity">
    <text evidence="1 4 7">Belongs to the tRNA pseudouridine synthase TruA family.</text>
</comment>
<dbReference type="CDD" id="cd02570">
    <property type="entry name" value="PseudoU_synth_EcTruA"/>
    <property type="match status" value="1"/>
</dbReference>
<name>A0A347TP07_9BACT</name>
<dbReference type="PANTHER" id="PTHR11142">
    <property type="entry name" value="PSEUDOURIDYLATE SYNTHASE"/>
    <property type="match status" value="1"/>
</dbReference>
<evidence type="ECO:0000256" key="6">
    <source>
        <dbReference type="PIRSR" id="PIRSR001430-2"/>
    </source>
</evidence>
<organism evidence="9 12">
    <name type="scientific">Malaciobacter marinus</name>
    <dbReference type="NCBI Taxonomy" id="505249"/>
    <lineage>
        <taxon>Bacteria</taxon>
        <taxon>Pseudomonadati</taxon>
        <taxon>Campylobacterota</taxon>
        <taxon>Epsilonproteobacteria</taxon>
        <taxon>Campylobacterales</taxon>
        <taxon>Arcobacteraceae</taxon>
        <taxon>Malaciobacter</taxon>
    </lineage>
</organism>
<dbReference type="AlphaFoldDB" id="A0A347TP07"/>
<dbReference type="EC" id="5.4.99.12" evidence="4"/>
<evidence type="ECO:0000313" key="11">
    <source>
        <dbReference type="Proteomes" id="UP000224740"/>
    </source>
</evidence>
<dbReference type="Proteomes" id="UP000264693">
    <property type="component" value="Chromosome"/>
</dbReference>
<keyword evidence="2 4" id="KW-0819">tRNA processing</keyword>
<proteinExistence type="inferred from homology"/>
<dbReference type="PIRSF" id="PIRSF001430">
    <property type="entry name" value="tRNA_psdUrid_synth"/>
    <property type="match status" value="1"/>
</dbReference>
<evidence type="ECO:0000256" key="1">
    <source>
        <dbReference type="ARBA" id="ARBA00009375"/>
    </source>
</evidence>
<evidence type="ECO:0000256" key="4">
    <source>
        <dbReference type="HAMAP-Rule" id="MF_00171"/>
    </source>
</evidence>
<dbReference type="NCBIfam" id="TIGR00071">
    <property type="entry name" value="hisT_truA"/>
    <property type="match status" value="1"/>
</dbReference>
<feature type="binding site" evidence="4 6">
    <location>
        <position position="109"/>
    </location>
    <ligand>
        <name>substrate</name>
    </ligand>
</feature>
<dbReference type="GO" id="GO:0031119">
    <property type="term" value="P:tRNA pseudouridine synthesis"/>
    <property type="evidence" value="ECO:0007669"/>
    <property type="project" value="UniProtKB-UniRule"/>
</dbReference>
<evidence type="ECO:0000256" key="3">
    <source>
        <dbReference type="ARBA" id="ARBA00023235"/>
    </source>
</evidence>
<dbReference type="HAMAP" id="MF_00171">
    <property type="entry name" value="TruA"/>
    <property type="match status" value="1"/>
</dbReference>
<dbReference type="Gene3D" id="3.30.70.660">
    <property type="entry name" value="Pseudouridine synthase I, catalytic domain, C-terminal subdomain"/>
    <property type="match status" value="1"/>
</dbReference>
<dbReference type="InterPro" id="IPR001406">
    <property type="entry name" value="PsdUridine_synth_TruA"/>
</dbReference>
<comment type="catalytic activity">
    <reaction evidence="4 7">
        <text>uridine(38/39/40) in tRNA = pseudouridine(38/39/40) in tRNA</text>
        <dbReference type="Rhea" id="RHEA:22376"/>
        <dbReference type="Rhea" id="RHEA-COMP:10085"/>
        <dbReference type="Rhea" id="RHEA-COMP:10087"/>
        <dbReference type="ChEBI" id="CHEBI:65314"/>
        <dbReference type="ChEBI" id="CHEBI:65315"/>
        <dbReference type="EC" id="5.4.99.12"/>
    </reaction>
</comment>